<evidence type="ECO:0000256" key="2">
    <source>
        <dbReference type="ARBA" id="ARBA00022729"/>
    </source>
</evidence>
<dbReference type="PANTHER" id="PTHR30483:SF6">
    <property type="entry name" value="PERIPLASMIC BINDING PROTEIN OF ABC TRANSPORTER FOR NATURAL AMINO ACIDS"/>
    <property type="match status" value="1"/>
</dbReference>
<dbReference type="InterPro" id="IPR028082">
    <property type="entry name" value="Peripla_BP_I"/>
</dbReference>
<name>A0A2A2T866_9BURK</name>
<dbReference type="InterPro" id="IPR028081">
    <property type="entry name" value="Leu-bd"/>
</dbReference>
<accession>A0A2A2T866</accession>
<evidence type="ECO:0000259" key="4">
    <source>
        <dbReference type="Pfam" id="PF13458"/>
    </source>
</evidence>
<dbReference type="Gene3D" id="3.40.50.2300">
    <property type="match status" value="2"/>
</dbReference>
<feature type="chain" id="PRO_5012516886" evidence="3">
    <location>
        <begin position="24"/>
        <end position="397"/>
    </location>
</feature>
<dbReference type="EMBL" id="NTBI01000002">
    <property type="protein sequence ID" value="PAX18031.1"/>
    <property type="molecule type" value="Genomic_DNA"/>
</dbReference>
<feature type="signal peptide" evidence="3">
    <location>
        <begin position="1"/>
        <end position="23"/>
    </location>
</feature>
<dbReference type="SUPFAM" id="SSF53822">
    <property type="entry name" value="Periplasmic binding protein-like I"/>
    <property type="match status" value="1"/>
</dbReference>
<reference evidence="5 6" key="1">
    <citation type="submission" date="2017-08" db="EMBL/GenBank/DDBJ databases">
        <title>WGS of Clinical strains of the CDC Group NO-1 linked to zoonotic infections in humans.</title>
        <authorList>
            <person name="Bernier A.-M."/>
            <person name="Bernard K."/>
        </authorList>
    </citation>
    <scope>NUCLEOTIDE SEQUENCE [LARGE SCALE GENOMIC DNA]</scope>
    <source>
        <strain evidence="5 6">NML91-0035</strain>
    </source>
</reference>
<proteinExistence type="inferred from homology"/>
<evidence type="ECO:0000313" key="6">
    <source>
        <dbReference type="Proteomes" id="UP000217780"/>
    </source>
</evidence>
<feature type="domain" description="Leucine-binding protein" evidence="4">
    <location>
        <begin position="27"/>
        <end position="361"/>
    </location>
</feature>
<evidence type="ECO:0000313" key="5">
    <source>
        <dbReference type="EMBL" id="PAX18031.1"/>
    </source>
</evidence>
<evidence type="ECO:0000256" key="1">
    <source>
        <dbReference type="ARBA" id="ARBA00010062"/>
    </source>
</evidence>
<dbReference type="GeneID" id="93873571"/>
<dbReference type="Proteomes" id="UP000217780">
    <property type="component" value="Unassembled WGS sequence"/>
</dbReference>
<dbReference type="PANTHER" id="PTHR30483">
    <property type="entry name" value="LEUCINE-SPECIFIC-BINDING PROTEIN"/>
    <property type="match status" value="1"/>
</dbReference>
<sequence length="397" mass="42685">MKTKLTVLASLLAAAGVMGTAQAQDKVVIGFATDMSSLYSDVDGKNGALAAQMAIDDFGGKVLGKPIELVTADHQNKADIAAAKVREWIDTQKASMILGGTNSSAGLAVNAITKEKNVLYLVNGAGSTAFTNEQCAPYTIHYAYDTMALARGTGSAVVAEGGKSWFFLTADYAFGHALEKDTAATVKAAGGEVKGNVRHPLNASDFSSFLLQAQTSGAKVLGMANAGGDTINTIKAANEFGITGSMKLAGLLLFLTDIHSMGLDSTKGLQFTTSWYWDQDEASRAWAQKFYEKAKRMPTSIHAANYSAVMNYLKAVEEAGTLETEKVNAVLRGKELSDFYAKGTIRPDGRYAHDMYLVEVKKPAESKREWDYLKVVKTLPASEVFFKKEETKCALWK</sequence>
<comment type="similarity">
    <text evidence="1">Belongs to the leucine-binding protein family.</text>
</comment>
<keyword evidence="2 3" id="KW-0732">Signal</keyword>
<dbReference type="RefSeq" id="WP_095542513.1">
    <property type="nucleotide sequence ID" value="NZ_CP156659.1"/>
</dbReference>
<comment type="caution">
    <text evidence="5">The sequence shown here is derived from an EMBL/GenBank/DDBJ whole genome shotgun (WGS) entry which is preliminary data.</text>
</comment>
<dbReference type="InterPro" id="IPR051010">
    <property type="entry name" value="BCAA_transport"/>
</dbReference>
<organism evidence="5 6">
    <name type="scientific">Vandammella animalimorsus</name>
    <dbReference type="NCBI Taxonomy" id="2029117"/>
    <lineage>
        <taxon>Bacteria</taxon>
        <taxon>Pseudomonadati</taxon>
        <taxon>Pseudomonadota</taxon>
        <taxon>Betaproteobacteria</taxon>
        <taxon>Burkholderiales</taxon>
        <taxon>Comamonadaceae</taxon>
        <taxon>Vandammella</taxon>
    </lineage>
</organism>
<evidence type="ECO:0000256" key="3">
    <source>
        <dbReference type="SAM" id="SignalP"/>
    </source>
</evidence>
<protein>
    <submittedName>
        <fullName evidence="5">ABC transporter permease</fullName>
    </submittedName>
</protein>
<dbReference type="AlphaFoldDB" id="A0A2A2T866"/>
<dbReference type="Pfam" id="PF13458">
    <property type="entry name" value="Peripla_BP_6"/>
    <property type="match status" value="1"/>
</dbReference>
<gene>
    <name evidence="5" type="ORF">CLI92_03440</name>
</gene>
<dbReference type="CDD" id="cd06327">
    <property type="entry name" value="PBP1_SBP-like"/>
    <property type="match status" value="1"/>
</dbReference>